<evidence type="ECO:0000256" key="7">
    <source>
        <dbReference type="ARBA" id="ARBA00022840"/>
    </source>
</evidence>
<sequence>AEKEIEKFRAEKVLAAAAGLVESAKDVRGVALVTGQVPDGTSADDLRKLVLDVRGRIQGGRPAVVALFTTANGRPLTVIATNEAARERGLKAGDLVRTAAKTLGGGGGGKPDVAQG</sequence>
<feature type="domain" description="DHHA1" evidence="12">
    <location>
        <begin position="32"/>
        <end position="116"/>
    </location>
</feature>
<dbReference type="GO" id="GO:0000049">
    <property type="term" value="F:tRNA binding"/>
    <property type="evidence" value="ECO:0007669"/>
    <property type="project" value="UniProtKB-KW"/>
</dbReference>
<evidence type="ECO:0000256" key="5">
    <source>
        <dbReference type="ARBA" id="ARBA00022598"/>
    </source>
</evidence>
<evidence type="ECO:0000313" key="13">
    <source>
        <dbReference type="EMBL" id="NEE11350.1"/>
    </source>
</evidence>
<proteinExistence type="inferred from homology"/>
<dbReference type="Gene3D" id="3.10.310.40">
    <property type="match status" value="1"/>
</dbReference>
<evidence type="ECO:0000256" key="3">
    <source>
        <dbReference type="ARBA" id="ARBA00017959"/>
    </source>
</evidence>
<comment type="caution">
    <text evidence="13">The sequence shown here is derived from an EMBL/GenBank/DDBJ whole genome shotgun (WGS) entry which is preliminary data.</text>
</comment>
<keyword evidence="5 13" id="KW-0436">Ligase</keyword>
<protein>
    <recommendedName>
        <fullName evidence="3">Alanine--tRNA ligase</fullName>
        <ecNumber evidence="2">6.1.1.7</ecNumber>
    </recommendedName>
    <alternativeName>
        <fullName evidence="11">Alanyl-tRNA synthetase</fullName>
    </alternativeName>
</protein>
<feature type="non-terminal residue" evidence="13">
    <location>
        <position position="116"/>
    </location>
</feature>
<evidence type="ECO:0000256" key="11">
    <source>
        <dbReference type="ARBA" id="ARBA00032577"/>
    </source>
</evidence>
<keyword evidence="4" id="KW-0820">tRNA-binding</keyword>
<keyword evidence="10" id="KW-0030">Aminoacyl-tRNA synthetase</keyword>
<organism evidence="13">
    <name type="scientific">Streptomyces sp. SID7499</name>
    <dbReference type="NCBI Taxonomy" id="2706086"/>
    <lineage>
        <taxon>Bacteria</taxon>
        <taxon>Bacillati</taxon>
        <taxon>Actinomycetota</taxon>
        <taxon>Actinomycetes</taxon>
        <taxon>Kitasatosporales</taxon>
        <taxon>Streptomycetaceae</taxon>
        <taxon>Streptomyces</taxon>
    </lineage>
</organism>
<dbReference type="AlphaFoldDB" id="A0A6G3X1D3"/>
<reference evidence="13" key="1">
    <citation type="submission" date="2020-01" db="EMBL/GenBank/DDBJ databases">
        <title>Insect and environment-associated Actinomycetes.</title>
        <authorList>
            <person name="Currrie C."/>
            <person name="Chevrette M."/>
            <person name="Carlson C."/>
            <person name="Stubbendieck R."/>
            <person name="Wendt-Pienkowski E."/>
        </authorList>
    </citation>
    <scope>NUCLEOTIDE SEQUENCE</scope>
    <source>
        <strain evidence="13">SID7499</strain>
    </source>
</reference>
<evidence type="ECO:0000256" key="4">
    <source>
        <dbReference type="ARBA" id="ARBA00022555"/>
    </source>
</evidence>
<keyword evidence="7" id="KW-0067">ATP-binding</keyword>
<comment type="similarity">
    <text evidence="1">Belongs to the class-II aminoacyl-tRNA synthetase family.</text>
</comment>
<evidence type="ECO:0000256" key="6">
    <source>
        <dbReference type="ARBA" id="ARBA00022741"/>
    </source>
</evidence>
<evidence type="ECO:0000256" key="1">
    <source>
        <dbReference type="ARBA" id="ARBA00008226"/>
    </source>
</evidence>
<evidence type="ECO:0000259" key="12">
    <source>
        <dbReference type="Pfam" id="PF02272"/>
    </source>
</evidence>
<feature type="non-terminal residue" evidence="13">
    <location>
        <position position="1"/>
    </location>
</feature>
<dbReference type="GO" id="GO:0006412">
    <property type="term" value="P:translation"/>
    <property type="evidence" value="ECO:0007669"/>
    <property type="project" value="UniProtKB-KW"/>
</dbReference>
<gene>
    <name evidence="13" type="ORF">G3M58_33450</name>
</gene>
<dbReference type="InterPro" id="IPR003156">
    <property type="entry name" value="DHHA1_dom"/>
</dbReference>
<keyword evidence="8" id="KW-0694">RNA-binding</keyword>
<dbReference type="GO" id="GO:0004813">
    <property type="term" value="F:alanine-tRNA ligase activity"/>
    <property type="evidence" value="ECO:0007669"/>
    <property type="project" value="UniProtKB-EC"/>
</dbReference>
<evidence type="ECO:0000256" key="10">
    <source>
        <dbReference type="ARBA" id="ARBA00023146"/>
    </source>
</evidence>
<keyword evidence="6" id="KW-0547">Nucleotide-binding</keyword>
<dbReference type="Pfam" id="PF02272">
    <property type="entry name" value="DHHA1"/>
    <property type="match status" value="1"/>
</dbReference>
<dbReference type="GO" id="GO:0005524">
    <property type="term" value="F:ATP binding"/>
    <property type="evidence" value="ECO:0007669"/>
    <property type="project" value="UniProtKB-KW"/>
</dbReference>
<dbReference type="EMBL" id="JAAGMN010003478">
    <property type="protein sequence ID" value="NEE11350.1"/>
    <property type="molecule type" value="Genomic_DNA"/>
</dbReference>
<dbReference type="FunFam" id="3.10.310.40:FF:000001">
    <property type="entry name" value="Alanine--tRNA ligase"/>
    <property type="match status" value="1"/>
</dbReference>
<evidence type="ECO:0000256" key="9">
    <source>
        <dbReference type="ARBA" id="ARBA00022917"/>
    </source>
</evidence>
<accession>A0A6G3X1D3</accession>
<keyword evidence="9" id="KW-0648">Protein biosynthesis</keyword>
<dbReference type="EC" id="6.1.1.7" evidence="2"/>
<evidence type="ECO:0000256" key="8">
    <source>
        <dbReference type="ARBA" id="ARBA00022884"/>
    </source>
</evidence>
<evidence type="ECO:0000256" key="2">
    <source>
        <dbReference type="ARBA" id="ARBA00013168"/>
    </source>
</evidence>
<name>A0A6G3X1D3_9ACTN</name>